<sequence>MRIAPLTGLRGIAAIAVLLYHIPHSPAFAAFHMTLFSRAYLAVDLFFVLSGFVISIGYYERVVKRPSVASYGDFMLNRMARVWPLHFVVALVFLARILVNVSGDQPVAPTPANIVTNLLMVQSWGWGTQAFAGNSWSVSTELVAYLAYPLVALIAFSRLAWLQALGSVGLLILVAALGHGSKGPLDVNDADSILPVLRCLAGFSLGVIAYRLVRHPRVEQLLGGEHGFIGSCGLIVAALLIPRGDVVVALAFVPLVAACYYNGRTARALLANPVAFHLGLISYSIYLWHPLVRDVFARVLGIAHRHNVVGFDWAFVLALLLVTWLICWASYLLIEVPGHRAIKKLERRFVPRPPLPFQQAAE</sequence>
<protein>
    <submittedName>
        <fullName evidence="3">Acyltransferase</fullName>
    </submittedName>
</protein>
<dbReference type="RefSeq" id="WP_100284119.1">
    <property type="nucleotide sequence ID" value="NZ_CP024923.1"/>
</dbReference>
<evidence type="ECO:0000313" key="3">
    <source>
        <dbReference type="EMBL" id="ATY34332.1"/>
    </source>
</evidence>
<dbReference type="GO" id="GO:0016020">
    <property type="term" value="C:membrane"/>
    <property type="evidence" value="ECO:0007669"/>
    <property type="project" value="TreeGrafter"/>
</dbReference>
<dbReference type="Pfam" id="PF01757">
    <property type="entry name" value="Acyl_transf_3"/>
    <property type="match status" value="1"/>
</dbReference>
<dbReference type="PANTHER" id="PTHR23028:SF131">
    <property type="entry name" value="BLR2367 PROTEIN"/>
    <property type="match status" value="1"/>
</dbReference>
<dbReference type="PANTHER" id="PTHR23028">
    <property type="entry name" value="ACETYLTRANSFERASE"/>
    <property type="match status" value="1"/>
</dbReference>
<keyword evidence="3" id="KW-0012">Acyltransferase</keyword>
<organism evidence="3 4">
    <name type="scientific">Sphingomonas psychrotolerans</name>
    <dbReference type="NCBI Taxonomy" id="1327635"/>
    <lineage>
        <taxon>Bacteria</taxon>
        <taxon>Pseudomonadati</taxon>
        <taxon>Pseudomonadota</taxon>
        <taxon>Alphaproteobacteria</taxon>
        <taxon>Sphingomonadales</taxon>
        <taxon>Sphingomonadaceae</taxon>
        <taxon>Sphingomonas</taxon>
    </lineage>
</organism>
<keyword evidence="3" id="KW-0808">Transferase</keyword>
<dbReference type="OrthoDB" id="9796461at2"/>
<dbReference type="InterPro" id="IPR050879">
    <property type="entry name" value="Acyltransferase_3"/>
</dbReference>
<proteinExistence type="predicted"/>
<feature type="transmembrane region" description="Helical" evidence="1">
    <location>
        <begin position="161"/>
        <end position="180"/>
    </location>
</feature>
<feature type="transmembrane region" description="Helical" evidence="1">
    <location>
        <begin position="246"/>
        <end position="263"/>
    </location>
</feature>
<reference evidence="3 4" key="1">
    <citation type="submission" date="2017-11" db="EMBL/GenBank/DDBJ databases">
        <title>Complete genome sequence of Sphingomonas sp. Strain Cra20, a psychrotolerant potential plant growth promoting rhizobacteria.</title>
        <authorList>
            <person name="Luo Y."/>
        </authorList>
    </citation>
    <scope>NUCLEOTIDE SEQUENCE [LARGE SCALE GENOMIC DNA]</scope>
    <source>
        <strain evidence="3 4">Cra20</strain>
    </source>
</reference>
<name>A0A2K8MKC1_9SPHN</name>
<evidence type="ECO:0000256" key="1">
    <source>
        <dbReference type="SAM" id="Phobius"/>
    </source>
</evidence>
<keyword evidence="1" id="KW-0472">Membrane</keyword>
<accession>A0A2K8MKC1</accession>
<keyword evidence="1" id="KW-0812">Transmembrane</keyword>
<feature type="transmembrane region" description="Helical" evidence="1">
    <location>
        <begin position="136"/>
        <end position="156"/>
    </location>
</feature>
<feature type="transmembrane region" description="Helical" evidence="1">
    <location>
        <begin position="313"/>
        <end position="334"/>
    </location>
</feature>
<feature type="transmembrane region" description="Helical" evidence="1">
    <location>
        <begin position="270"/>
        <end position="288"/>
    </location>
</feature>
<keyword evidence="1" id="KW-1133">Transmembrane helix</keyword>
<dbReference type="AlphaFoldDB" id="A0A2K8MKC1"/>
<dbReference type="KEGG" id="sphc:CVN68_00345"/>
<dbReference type="InterPro" id="IPR002656">
    <property type="entry name" value="Acyl_transf_3_dom"/>
</dbReference>
<dbReference type="GO" id="GO:0000271">
    <property type="term" value="P:polysaccharide biosynthetic process"/>
    <property type="evidence" value="ECO:0007669"/>
    <property type="project" value="TreeGrafter"/>
</dbReference>
<evidence type="ECO:0000313" key="4">
    <source>
        <dbReference type="Proteomes" id="UP000229081"/>
    </source>
</evidence>
<feature type="transmembrane region" description="Helical" evidence="1">
    <location>
        <begin position="222"/>
        <end position="240"/>
    </location>
</feature>
<dbReference type="EMBL" id="CP024923">
    <property type="protein sequence ID" value="ATY34332.1"/>
    <property type="molecule type" value="Genomic_DNA"/>
</dbReference>
<keyword evidence="4" id="KW-1185">Reference proteome</keyword>
<feature type="transmembrane region" description="Helical" evidence="1">
    <location>
        <begin position="192"/>
        <end position="210"/>
    </location>
</feature>
<dbReference type="GO" id="GO:0016747">
    <property type="term" value="F:acyltransferase activity, transferring groups other than amino-acyl groups"/>
    <property type="evidence" value="ECO:0007669"/>
    <property type="project" value="InterPro"/>
</dbReference>
<dbReference type="Proteomes" id="UP000229081">
    <property type="component" value="Chromosome"/>
</dbReference>
<feature type="domain" description="Acyltransferase 3" evidence="2">
    <location>
        <begin position="6"/>
        <end position="330"/>
    </location>
</feature>
<feature type="transmembrane region" description="Helical" evidence="1">
    <location>
        <begin position="80"/>
        <end position="99"/>
    </location>
</feature>
<feature type="transmembrane region" description="Helical" evidence="1">
    <location>
        <begin position="39"/>
        <end position="59"/>
    </location>
</feature>
<evidence type="ECO:0000259" key="2">
    <source>
        <dbReference type="Pfam" id="PF01757"/>
    </source>
</evidence>
<gene>
    <name evidence="3" type="ORF">CVN68_00345</name>
</gene>